<comment type="caution">
    <text evidence="1">The sequence shown here is derived from an EMBL/GenBank/DDBJ whole genome shotgun (WGS) entry which is preliminary data.</text>
</comment>
<evidence type="ECO:0000313" key="1">
    <source>
        <dbReference type="EMBL" id="GFC99475.1"/>
    </source>
</evidence>
<dbReference type="SUPFAM" id="SSF54909">
    <property type="entry name" value="Dimeric alpha+beta barrel"/>
    <property type="match status" value="1"/>
</dbReference>
<dbReference type="InterPro" id="IPR011008">
    <property type="entry name" value="Dimeric_a/b-barrel"/>
</dbReference>
<protein>
    <recommendedName>
        <fullName evidence="2">EthD domain-containing protein</fullName>
    </recommendedName>
</protein>
<dbReference type="EMBL" id="BKCJ011178694">
    <property type="protein sequence ID" value="GFC99475.1"/>
    <property type="molecule type" value="Genomic_DNA"/>
</dbReference>
<dbReference type="AlphaFoldDB" id="A0A699SS50"/>
<proteinExistence type="predicted"/>
<evidence type="ECO:0008006" key="2">
    <source>
        <dbReference type="Google" id="ProtNLM"/>
    </source>
</evidence>
<organism evidence="1">
    <name type="scientific">Tanacetum cinerariifolium</name>
    <name type="common">Dalmatian daisy</name>
    <name type="synonym">Chrysanthemum cinerariifolium</name>
    <dbReference type="NCBI Taxonomy" id="118510"/>
    <lineage>
        <taxon>Eukaryota</taxon>
        <taxon>Viridiplantae</taxon>
        <taxon>Streptophyta</taxon>
        <taxon>Embryophyta</taxon>
        <taxon>Tracheophyta</taxon>
        <taxon>Spermatophyta</taxon>
        <taxon>Magnoliopsida</taxon>
        <taxon>eudicotyledons</taxon>
        <taxon>Gunneridae</taxon>
        <taxon>Pentapetalae</taxon>
        <taxon>asterids</taxon>
        <taxon>campanulids</taxon>
        <taxon>Asterales</taxon>
        <taxon>Asteraceae</taxon>
        <taxon>Asteroideae</taxon>
        <taxon>Anthemideae</taxon>
        <taxon>Anthemidinae</taxon>
        <taxon>Tanacetum</taxon>
    </lineage>
</organism>
<sequence length="160" mass="18292">FERWDEYWRKVHGPKFAYEEPGTDNEPVLRYDQIHRVAAGPSSFFHPPYRAMTQPDGKLVADPYAQVPAYQRPRFDGFAYIAYAAEADINRPDPEGELIDAISVLAFASMNDVEDYLVSDDYRTIAADEAAFTDLGRSEYWTGLNYSVINHLLPELATKY</sequence>
<feature type="non-terminal residue" evidence="1">
    <location>
        <position position="1"/>
    </location>
</feature>
<reference evidence="1" key="1">
    <citation type="journal article" date="2019" name="Sci. Rep.">
        <title>Draft genome of Tanacetum cinerariifolium, the natural source of mosquito coil.</title>
        <authorList>
            <person name="Yamashiro T."/>
            <person name="Shiraishi A."/>
            <person name="Satake H."/>
            <person name="Nakayama K."/>
        </authorList>
    </citation>
    <scope>NUCLEOTIDE SEQUENCE</scope>
</reference>
<accession>A0A699SS50</accession>
<name>A0A699SS50_TANCI</name>
<gene>
    <name evidence="1" type="ORF">Tci_871445</name>
</gene>